<dbReference type="InterPro" id="IPR035901">
    <property type="entry name" value="GIY-YIG_endonuc_sf"/>
</dbReference>
<name>A0A0F9Q402_9ZZZZ</name>
<evidence type="ECO:0008006" key="2">
    <source>
        <dbReference type="Google" id="ProtNLM"/>
    </source>
</evidence>
<organism evidence="1">
    <name type="scientific">marine sediment metagenome</name>
    <dbReference type="NCBI Taxonomy" id="412755"/>
    <lineage>
        <taxon>unclassified sequences</taxon>
        <taxon>metagenomes</taxon>
        <taxon>ecological metagenomes</taxon>
    </lineage>
</organism>
<accession>A0A0F9Q402</accession>
<evidence type="ECO:0000313" key="1">
    <source>
        <dbReference type="EMBL" id="KKN38685.1"/>
    </source>
</evidence>
<comment type="caution">
    <text evidence="1">The sequence shown here is derived from an EMBL/GenBank/DDBJ whole genome shotgun (WGS) entry which is preliminary data.</text>
</comment>
<dbReference type="AlphaFoldDB" id="A0A0F9Q402"/>
<dbReference type="Gene3D" id="3.40.1440.10">
    <property type="entry name" value="GIY-YIG endonuclease"/>
    <property type="match status" value="1"/>
</dbReference>
<reference evidence="1" key="1">
    <citation type="journal article" date="2015" name="Nature">
        <title>Complex archaea that bridge the gap between prokaryotes and eukaryotes.</title>
        <authorList>
            <person name="Spang A."/>
            <person name="Saw J.H."/>
            <person name="Jorgensen S.L."/>
            <person name="Zaremba-Niedzwiedzka K."/>
            <person name="Martijn J."/>
            <person name="Lind A.E."/>
            <person name="van Eijk R."/>
            <person name="Schleper C."/>
            <person name="Guy L."/>
            <person name="Ettema T.J."/>
        </authorList>
    </citation>
    <scope>NUCLEOTIDE SEQUENCE</scope>
</reference>
<dbReference type="EMBL" id="LAZR01001811">
    <property type="protein sequence ID" value="KKN38685.1"/>
    <property type="molecule type" value="Genomic_DNA"/>
</dbReference>
<sequence>MSRNLTMRPSRRQKAARLNSNVRCMMDKIAEKTCFIYVLRLNFERWYIGCTTNFDQRMKSHFGKGGAVATKECPPIFIHKVFMLDDYRIRTTPARQVAEVLVANSYAIRYGYEKVRGAKHGKGWQDLPSKNNLRDIKRFQKWKTIDYGQELMSNLVEVDPKTLLSDKTLNKIENLTRK</sequence>
<protein>
    <recommendedName>
        <fullName evidence="2">GIY-YIG domain-containing protein</fullName>
    </recommendedName>
</protein>
<proteinExistence type="predicted"/>
<dbReference type="CDD" id="cd00719">
    <property type="entry name" value="GIY-YIG_SF"/>
    <property type="match status" value="1"/>
</dbReference>
<gene>
    <name evidence="1" type="ORF">LCGC14_0751100</name>
</gene>